<comment type="caution">
    <text evidence="3">The sequence shown here is derived from an EMBL/GenBank/DDBJ whole genome shotgun (WGS) entry which is preliminary data.</text>
</comment>
<dbReference type="InterPro" id="IPR045079">
    <property type="entry name" value="Oxoprolinase-like"/>
</dbReference>
<dbReference type="PANTHER" id="PTHR11365">
    <property type="entry name" value="5-OXOPROLINASE RELATED"/>
    <property type="match status" value="1"/>
</dbReference>
<feature type="domain" description="Hydantoinase/oxoprolinase N-terminal" evidence="2">
    <location>
        <begin position="3"/>
        <end position="171"/>
    </location>
</feature>
<organism evidence="3 4">
    <name type="scientific">Chromobacterium haemolyticum</name>
    <dbReference type="NCBI Taxonomy" id="394935"/>
    <lineage>
        <taxon>Bacteria</taxon>
        <taxon>Pseudomonadati</taxon>
        <taxon>Pseudomonadota</taxon>
        <taxon>Betaproteobacteria</taxon>
        <taxon>Neisseriales</taxon>
        <taxon>Chromobacteriaceae</taxon>
        <taxon>Chromobacterium</taxon>
    </lineage>
</organism>
<dbReference type="InterPro" id="IPR002821">
    <property type="entry name" value="Hydantoinase_A"/>
</dbReference>
<reference evidence="3 4" key="1">
    <citation type="submission" date="2017-02" db="EMBL/GenBank/DDBJ databases">
        <title>Chromobacterium haemolyticum H5244.</title>
        <authorList>
            <person name="Gulvik C.A."/>
        </authorList>
    </citation>
    <scope>NUCLEOTIDE SEQUENCE [LARGE SCALE GENOMIC DNA]</scope>
    <source>
        <strain evidence="3 4">H5244</strain>
    </source>
</reference>
<evidence type="ECO:0000259" key="1">
    <source>
        <dbReference type="Pfam" id="PF01968"/>
    </source>
</evidence>
<dbReference type="Gene3D" id="3.30.420.40">
    <property type="match status" value="1"/>
</dbReference>
<dbReference type="Pfam" id="PF05378">
    <property type="entry name" value="Hydant_A_N"/>
    <property type="match status" value="1"/>
</dbReference>
<dbReference type="Proteomes" id="UP000192721">
    <property type="component" value="Unassembled WGS sequence"/>
</dbReference>
<evidence type="ECO:0000313" key="3">
    <source>
        <dbReference type="EMBL" id="OQS35431.1"/>
    </source>
</evidence>
<sequence length="515" mass="53497">MYRIGIDVGGTNTDAVVLKGQQVVESVKLPTTEDVITGVTSALAVVMAKGAITANSVSAVMIGTTHFLNALIEGNGLNKVAVLRLCGNATASLPPMVDWPPALREQVSGYVSALPGGAEYDGAPIAELDVAKLKAACRDIKELGLTSIAICSVFAPVKADDEERARDIVMSEIPGARVSLSHEVGRLGLLARESACILNASLHQLGKKTLSALSQALARLELNCPLYLTQNDGTLMSAAYAERFPIFTLASGPTNSMHGAAFLSGLKNAIVIDIGGTTSDIGLLVEGFPRERVQGAEIAGVRTNFKMPDVLSVGLGGGSIVNSAGSDLSIGPVSVGYRLKQQARIFGGDTLTATDIAVAHGMLVLGNPAMLGDLSPALVDRAVDRMQDMLSAGIERMKPGKQDIPVILTGGGSVLVKGELIGNCRVIRPPHYASANAVGAAIAQISGEVDRIFSVERDQRAAALEAAKTEARQKAVAAGANPDTVDIVEVDETPLAYLPNNATRIRVKAIGDLLA</sequence>
<dbReference type="GO" id="GO:0016787">
    <property type="term" value="F:hydrolase activity"/>
    <property type="evidence" value="ECO:0007669"/>
    <property type="project" value="InterPro"/>
</dbReference>
<feature type="domain" description="Hydantoinase A/oxoprolinase" evidence="1">
    <location>
        <begin position="192"/>
        <end position="394"/>
    </location>
</feature>
<gene>
    <name evidence="3" type="ORF">B0T45_17375</name>
</gene>
<dbReference type="InterPro" id="IPR043129">
    <property type="entry name" value="ATPase_NBD"/>
</dbReference>
<evidence type="ECO:0000259" key="2">
    <source>
        <dbReference type="Pfam" id="PF05378"/>
    </source>
</evidence>
<dbReference type="PANTHER" id="PTHR11365:SF10">
    <property type="entry name" value="HYDANTOINASE_OXOPROLINASE"/>
    <property type="match status" value="1"/>
</dbReference>
<dbReference type="InterPro" id="IPR008040">
    <property type="entry name" value="Hydant_A_N"/>
</dbReference>
<name>A0A1W0CL66_9NEIS</name>
<dbReference type="RefSeq" id="WP_081556332.1">
    <property type="nucleotide sequence ID" value="NZ_MUKV01000027.1"/>
</dbReference>
<evidence type="ECO:0000313" key="4">
    <source>
        <dbReference type="Proteomes" id="UP000192721"/>
    </source>
</evidence>
<dbReference type="Pfam" id="PF01968">
    <property type="entry name" value="Hydantoinase_A"/>
    <property type="match status" value="1"/>
</dbReference>
<dbReference type="AlphaFoldDB" id="A0A1W0CL66"/>
<dbReference type="EMBL" id="MUKV01000027">
    <property type="protein sequence ID" value="OQS35431.1"/>
    <property type="molecule type" value="Genomic_DNA"/>
</dbReference>
<accession>A0A1W0CL66</accession>
<protein>
    <submittedName>
        <fullName evidence="3">Hydantoinase subunit beta</fullName>
    </submittedName>
</protein>
<proteinExistence type="predicted"/>
<dbReference type="SUPFAM" id="SSF53067">
    <property type="entry name" value="Actin-like ATPase domain"/>
    <property type="match status" value="2"/>
</dbReference>